<accession>A0A2V4L6F9</accession>
<name>A0A2V4L6F9_AQUAC</name>
<feature type="region of interest" description="Disordered" evidence="1">
    <location>
        <begin position="243"/>
        <end position="314"/>
    </location>
</feature>
<dbReference type="AlphaFoldDB" id="A0A2V4L6F9"/>
<protein>
    <submittedName>
        <fullName evidence="2">Hydrolase or metal-binding protein</fullName>
    </submittedName>
</protein>
<dbReference type="GO" id="GO:0016787">
    <property type="term" value="F:hydrolase activity"/>
    <property type="evidence" value="ECO:0007669"/>
    <property type="project" value="UniProtKB-KW"/>
</dbReference>
<evidence type="ECO:0000313" key="2">
    <source>
        <dbReference type="EMBL" id="PYC29611.1"/>
    </source>
</evidence>
<reference evidence="2 3" key="1">
    <citation type="submission" date="2018-06" db="EMBL/GenBank/DDBJ databases">
        <title>Pseudomonas diversity within urban Lake Michigan freshwaters.</title>
        <authorList>
            <person name="Batrich M."/>
            <person name="Hatzopoulos T."/>
            <person name="Putonti C."/>
        </authorList>
    </citation>
    <scope>NUCLEOTIDE SEQUENCE [LARGE SCALE GENOMIC DNA]</scope>
    <source>
        <strain evidence="2 3">MB-090714</strain>
    </source>
</reference>
<dbReference type="InterPro" id="IPR043991">
    <property type="entry name" value="Gp3-like"/>
</dbReference>
<dbReference type="EMBL" id="QJRX01000001">
    <property type="protein sequence ID" value="PYC29611.1"/>
    <property type="molecule type" value="Genomic_DNA"/>
</dbReference>
<dbReference type="RefSeq" id="WP_110680752.1">
    <property type="nucleotide sequence ID" value="NZ_QJRX01000001.1"/>
</dbReference>
<dbReference type="Proteomes" id="UP000248146">
    <property type="component" value="Unassembled WGS sequence"/>
</dbReference>
<dbReference type="Pfam" id="PF18897">
    <property type="entry name" value="Gp3-like"/>
    <property type="match status" value="1"/>
</dbReference>
<dbReference type="OrthoDB" id="8585509at2"/>
<evidence type="ECO:0000313" key="3">
    <source>
        <dbReference type="Proteomes" id="UP000248146"/>
    </source>
</evidence>
<keyword evidence="2" id="KW-0378">Hydrolase</keyword>
<sequence length="314" mass="34385">MLKGLAITPPVLGRISIGKVIEKNGKRLPEKDDQFTITSQVQSKDGWLVHPLNDELREGQEGKLRSIPVRLLFNEPDLNFRADYTLFDRQSGRPICVGNGDICKRVTQDGMQSLPCPSPDACPLAKGGACKPYGRLNVAIGDEDPLGSFVFRTTGFNSIRTLTARLHYFQAISGNRLACLPLELRLRGKSTRQSHGTPIFYVDLTMRSGLSMEETLAQAQQLDQRRQAAGFDQSALDAAARSGLGNGAFEDSDEDAGAIAEEFYPPEPSSPMPERAQQPQNSLAQKLEAQAQRQSPSTEDNQGAHYALAQAESR</sequence>
<organism evidence="2 3">
    <name type="scientific">Aquipseudomonas alcaligenes</name>
    <name type="common">Pseudomonas alcaligenes</name>
    <dbReference type="NCBI Taxonomy" id="43263"/>
    <lineage>
        <taxon>Bacteria</taxon>
        <taxon>Pseudomonadati</taxon>
        <taxon>Pseudomonadota</taxon>
        <taxon>Gammaproteobacteria</taxon>
        <taxon>Pseudomonadales</taxon>
        <taxon>Pseudomonadaceae</taxon>
        <taxon>Aquipseudomonas</taxon>
    </lineage>
</organism>
<gene>
    <name evidence="2" type="ORF">DMO17_02635</name>
</gene>
<feature type="compositionally biased region" description="Polar residues" evidence="1">
    <location>
        <begin position="291"/>
        <end position="301"/>
    </location>
</feature>
<evidence type="ECO:0000256" key="1">
    <source>
        <dbReference type="SAM" id="MobiDB-lite"/>
    </source>
</evidence>
<proteinExistence type="predicted"/>
<comment type="caution">
    <text evidence="2">The sequence shown here is derived from an EMBL/GenBank/DDBJ whole genome shotgun (WGS) entry which is preliminary data.</text>
</comment>